<dbReference type="GO" id="GO:0005654">
    <property type="term" value="C:nucleoplasm"/>
    <property type="evidence" value="ECO:0007669"/>
    <property type="project" value="TreeGrafter"/>
</dbReference>
<dbReference type="GO" id="GO:0070372">
    <property type="term" value="P:regulation of ERK1 and ERK2 cascade"/>
    <property type="evidence" value="ECO:0007669"/>
    <property type="project" value="TreeGrafter"/>
</dbReference>
<dbReference type="PANTHER" id="PTHR46588">
    <property type="entry name" value="SERINE/THREONINE/TYROSINE-INTERACTING PROTEIN"/>
    <property type="match status" value="1"/>
</dbReference>
<dbReference type="InterPro" id="IPR029021">
    <property type="entry name" value="Prot-tyrosine_phosphatase-like"/>
</dbReference>
<dbReference type="GO" id="GO:0005737">
    <property type="term" value="C:cytoplasm"/>
    <property type="evidence" value="ECO:0007669"/>
    <property type="project" value="TreeGrafter"/>
</dbReference>
<dbReference type="GO" id="GO:1990444">
    <property type="term" value="F:F-box domain binding"/>
    <property type="evidence" value="ECO:0007669"/>
    <property type="project" value="TreeGrafter"/>
</dbReference>
<evidence type="ECO:0000259" key="3">
    <source>
        <dbReference type="PROSITE" id="PS50056"/>
    </source>
</evidence>
<evidence type="ECO:0000313" key="4">
    <source>
        <dbReference type="EMBL" id="KAF2771867.1"/>
    </source>
</evidence>
<evidence type="ECO:0000313" key="5">
    <source>
        <dbReference type="Proteomes" id="UP000799436"/>
    </source>
</evidence>
<name>A0A6G1LG49_9PEZI</name>
<dbReference type="InterPro" id="IPR052449">
    <property type="entry name" value="STYX-Interacting_Phosphatase"/>
</dbReference>
<reference evidence="4" key="1">
    <citation type="journal article" date="2020" name="Stud. Mycol.">
        <title>101 Dothideomycetes genomes: a test case for predicting lifestyles and emergence of pathogens.</title>
        <authorList>
            <person name="Haridas S."/>
            <person name="Albert R."/>
            <person name="Binder M."/>
            <person name="Bloem J."/>
            <person name="Labutti K."/>
            <person name="Salamov A."/>
            <person name="Andreopoulos B."/>
            <person name="Baker S."/>
            <person name="Barry K."/>
            <person name="Bills G."/>
            <person name="Bluhm B."/>
            <person name="Cannon C."/>
            <person name="Castanera R."/>
            <person name="Culley D."/>
            <person name="Daum C."/>
            <person name="Ezra D."/>
            <person name="Gonzalez J."/>
            <person name="Henrissat B."/>
            <person name="Kuo A."/>
            <person name="Liang C."/>
            <person name="Lipzen A."/>
            <person name="Lutzoni F."/>
            <person name="Magnuson J."/>
            <person name="Mondo S."/>
            <person name="Nolan M."/>
            <person name="Ohm R."/>
            <person name="Pangilinan J."/>
            <person name="Park H.-J."/>
            <person name="Ramirez L."/>
            <person name="Alfaro M."/>
            <person name="Sun H."/>
            <person name="Tritt A."/>
            <person name="Yoshinaga Y."/>
            <person name="Zwiers L.-H."/>
            <person name="Turgeon B."/>
            <person name="Goodwin S."/>
            <person name="Spatafora J."/>
            <person name="Crous P."/>
            <person name="Grigoriev I."/>
        </authorList>
    </citation>
    <scope>NUCLEOTIDE SEQUENCE</scope>
    <source>
        <strain evidence="4">CBS 116005</strain>
    </source>
</reference>
<dbReference type="InterPro" id="IPR020422">
    <property type="entry name" value="TYR_PHOSPHATASE_DUAL_dom"/>
</dbReference>
<dbReference type="GO" id="GO:0062026">
    <property type="term" value="P:negative regulation of SCF-dependent proteasomal ubiquitin-dependent catabolic process"/>
    <property type="evidence" value="ECO:0007669"/>
    <property type="project" value="TreeGrafter"/>
</dbReference>
<feature type="region of interest" description="Disordered" evidence="2">
    <location>
        <begin position="276"/>
        <end position="311"/>
    </location>
</feature>
<comment type="similarity">
    <text evidence="1">Belongs to the protein-tyrosine phosphatase family. Non-receptor class subfamily.</text>
</comment>
<sequence>MAPADVETFSYPHKTAEYSYRVPTPPRIVVPPPALNSEALPEITLNALRSANFLNGVNLNNIVTQNALLEWTYERRREAQMILPYLYLGPMGSAKDEKFLRGDKFAGKHVEGVRNDVTMVLGIRQKHSFDSKVMTGVLRKAQELGVETSSIELAGNQDLIHNFPQTTEMINEHLRTVRNTTGQLGKVLVFCESGNERSAGVVAAYLMETHADTDFIKAMQLVQAQRFCANFDDGMKRLLQGYWDILCAKRQIEQQQQQQQAMPNGAVGLLHQSCKRGLSRDDEDDAMDGMEDDDNERFGGRSFAPFADQPM</sequence>
<proteinExistence type="inferred from homology"/>
<dbReference type="GO" id="GO:0140096">
    <property type="term" value="F:catalytic activity, acting on a protein"/>
    <property type="evidence" value="ECO:0007669"/>
    <property type="project" value="UniProtKB-ARBA"/>
</dbReference>
<feature type="domain" description="Tyrosine specific protein phosphatases" evidence="3">
    <location>
        <begin position="161"/>
        <end position="226"/>
    </location>
</feature>
<accession>A0A6G1LG49</accession>
<dbReference type="AlphaFoldDB" id="A0A6G1LG49"/>
<gene>
    <name evidence="4" type="ORF">EJ03DRAFT_325120</name>
</gene>
<protein>
    <recommendedName>
        <fullName evidence="3">Tyrosine specific protein phosphatases domain-containing protein</fullName>
    </recommendedName>
</protein>
<dbReference type="SMART" id="SM00195">
    <property type="entry name" value="DSPc"/>
    <property type="match status" value="1"/>
</dbReference>
<dbReference type="SUPFAM" id="SSF52799">
    <property type="entry name" value="(Phosphotyrosine protein) phosphatases II"/>
    <property type="match status" value="1"/>
</dbReference>
<dbReference type="PANTHER" id="PTHR46588:SF1">
    <property type="entry name" value="SERINE_THREONINE_TYROSINE-INTERACTING PROTEIN"/>
    <property type="match status" value="1"/>
</dbReference>
<dbReference type="EMBL" id="ML995817">
    <property type="protein sequence ID" value="KAF2771867.1"/>
    <property type="molecule type" value="Genomic_DNA"/>
</dbReference>
<dbReference type="InterPro" id="IPR000387">
    <property type="entry name" value="Tyr_Pase_dom"/>
</dbReference>
<dbReference type="PROSITE" id="PS50056">
    <property type="entry name" value="TYR_PHOSPHATASE_2"/>
    <property type="match status" value="1"/>
</dbReference>
<dbReference type="Gene3D" id="3.90.190.10">
    <property type="entry name" value="Protein tyrosine phosphatase superfamily"/>
    <property type="match status" value="1"/>
</dbReference>
<dbReference type="CDD" id="cd14498">
    <property type="entry name" value="DSP"/>
    <property type="match status" value="1"/>
</dbReference>
<keyword evidence="5" id="KW-1185">Reference proteome</keyword>
<dbReference type="InterPro" id="IPR000340">
    <property type="entry name" value="Dual-sp_phosphatase_cat-dom"/>
</dbReference>
<feature type="compositionally biased region" description="Acidic residues" evidence="2">
    <location>
        <begin position="281"/>
        <end position="295"/>
    </location>
</feature>
<dbReference type="OrthoDB" id="10252009at2759"/>
<dbReference type="Proteomes" id="UP000799436">
    <property type="component" value="Unassembled WGS sequence"/>
</dbReference>
<evidence type="ECO:0000256" key="2">
    <source>
        <dbReference type="SAM" id="MobiDB-lite"/>
    </source>
</evidence>
<organism evidence="4 5">
    <name type="scientific">Teratosphaeria nubilosa</name>
    <dbReference type="NCBI Taxonomy" id="161662"/>
    <lineage>
        <taxon>Eukaryota</taxon>
        <taxon>Fungi</taxon>
        <taxon>Dikarya</taxon>
        <taxon>Ascomycota</taxon>
        <taxon>Pezizomycotina</taxon>
        <taxon>Dothideomycetes</taxon>
        <taxon>Dothideomycetidae</taxon>
        <taxon>Mycosphaerellales</taxon>
        <taxon>Teratosphaeriaceae</taxon>
        <taxon>Teratosphaeria</taxon>
    </lineage>
</organism>
<evidence type="ECO:0000256" key="1">
    <source>
        <dbReference type="ARBA" id="ARBA00009649"/>
    </source>
</evidence>
<dbReference type="Pfam" id="PF00782">
    <property type="entry name" value="DSPc"/>
    <property type="match status" value="1"/>
</dbReference>